<feature type="compositionally biased region" description="Polar residues" evidence="1">
    <location>
        <begin position="399"/>
        <end position="414"/>
    </location>
</feature>
<organism evidence="2 3">
    <name type="scientific">Bodo saltans</name>
    <name type="common">Flagellated protozoan</name>
    <dbReference type="NCBI Taxonomy" id="75058"/>
    <lineage>
        <taxon>Eukaryota</taxon>
        <taxon>Discoba</taxon>
        <taxon>Euglenozoa</taxon>
        <taxon>Kinetoplastea</taxon>
        <taxon>Metakinetoplastina</taxon>
        <taxon>Eubodonida</taxon>
        <taxon>Bodonidae</taxon>
        <taxon>Bodo</taxon>
    </lineage>
</organism>
<proteinExistence type="predicted"/>
<feature type="region of interest" description="Disordered" evidence="1">
    <location>
        <begin position="148"/>
        <end position="173"/>
    </location>
</feature>
<feature type="region of interest" description="Disordered" evidence="1">
    <location>
        <begin position="89"/>
        <end position="134"/>
    </location>
</feature>
<feature type="compositionally biased region" description="Polar residues" evidence="1">
    <location>
        <begin position="734"/>
        <end position="743"/>
    </location>
</feature>
<feature type="compositionally biased region" description="Low complexity" evidence="1">
    <location>
        <begin position="103"/>
        <end position="115"/>
    </location>
</feature>
<accession>A0A0S4JG72</accession>
<evidence type="ECO:0000313" key="2">
    <source>
        <dbReference type="EMBL" id="CUG89111.1"/>
    </source>
</evidence>
<dbReference type="Proteomes" id="UP000051952">
    <property type="component" value="Unassembled WGS sequence"/>
</dbReference>
<protein>
    <submittedName>
        <fullName evidence="2">Uncharacterized protein</fullName>
    </submittedName>
</protein>
<feature type="region of interest" description="Disordered" evidence="1">
    <location>
        <begin position="469"/>
        <end position="549"/>
    </location>
</feature>
<feature type="compositionally biased region" description="Polar residues" evidence="1">
    <location>
        <begin position="231"/>
        <end position="264"/>
    </location>
</feature>
<reference evidence="3" key="1">
    <citation type="submission" date="2015-09" db="EMBL/GenBank/DDBJ databases">
        <authorList>
            <consortium name="Pathogen Informatics"/>
        </authorList>
    </citation>
    <scope>NUCLEOTIDE SEQUENCE [LARGE SCALE GENOMIC DNA]</scope>
    <source>
        <strain evidence="3">Lake Konstanz</strain>
    </source>
</reference>
<feature type="compositionally biased region" description="Polar residues" evidence="1">
    <location>
        <begin position="594"/>
        <end position="618"/>
    </location>
</feature>
<feature type="region of interest" description="Disordered" evidence="1">
    <location>
        <begin position="793"/>
        <end position="845"/>
    </location>
</feature>
<feature type="region of interest" description="Disordered" evidence="1">
    <location>
        <begin position="573"/>
        <end position="630"/>
    </location>
</feature>
<feature type="region of interest" description="Disordered" evidence="1">
    <location>
        <begin position="231"/>
        <end position="271"/>
    </location>
</feature>
<dbReference type="AlphaFoldDB" id="A0A0S4JG72"/>
<feature type="compositionally biased region" description="Low complexity" evidence="1">
    <location>
        <begin position="40"/>
        <end position="51"/>
    </location>
</feature>
<dbReference type="VEuPathDB" id="TriTrypDB:BSAL_19340"/>
<sequence length="1051" mass="112373">MTEGPQFAVTSSSAPPPQQQNFFFVLDPRDFRVSTHRQTTRGAFATATRTASVATHSVEEDYDGGRAENRLHSHHSAAADRPTTALLRFGARKPNSPSPNRAPSPTSTTAPQRSSGAVPSSDRNEKPPFSAGGVIRYEDDNIFLDDGTAWRRPHQNTSHASTAGAPPRRAVSPSPELTVRVDHQNLNTAVKDNSFHPVVNQKSKAMDVAAQQRRLLLIDETEVTTTVHQSLGASHLSSRSTSAQRQIRIPTSSQAVDARSTSPQARTTTRGAAAAGYHTTVAAGDDVDDIVASPPPRWLVLHRMAEVLQSKKQLAAEEHAAEEALQVEREVAAMKHEQRMLANRRLRSNSTGGAAVSNGSAAITPRVRASKVVHSTAPSSTSTSRHHVEHDTTTEHCYSETTLRSSSAADQGVTSNSGAIVFKRKVAPELEPLIAAARSRSSGVKSTTSDVAAAESVSANSARSKFVQQLSASSSNSLRDEVLRDAPSRSGDDSDDNHADTPPPRAEVSAPPMPSPSLHQRRPAPASSPRGSDDQNKKQLPQFTREEYVLPEYSFHPTITRGPKQEYYEQRGLVSATQTTNNGTKSAEEDVPRQEQQQLTTAASNLTSEEQPQPTTTHAQEEHQTSGSRDVVHVMPVAAAVSPSYEALDVEVSTTTPPPVLSPTPHIVDEGRGIPSNEVSEDIVTTSTTEGAQLLPPVTESTPHQQIRGGASVRHREDVRHEPFGDDDGDDVSTRGSSPPTINDTVVVTSGSAASENAIAPPPPPISNIMHNESGRLYNDEEEELLPSPVPELFEETASNGGDDAADAIHGVSHERSPPPPPPVAAETPRTNDEEISEVVFSPRSAMEAILREGEAALEEYEKQHPHPTPPPSGVTTMEDVSNTGKASAAVEPTLRTPVGRRRGEDEHLTEIPTILRDPQSSAVHSPPLVRTPSPVIMVAVAATSSSHVVAAAAAASAQSPPPHSRNTAQQHQQHMYRIDSTDDCDDDLVVYQQTGQHHSVYQSNLYRGATVIAATSAVSIQNTLPTTIAGRPSGGVDTTPVDAGRGKKKS</sequence>
<feature type="region of interest" description="Disordered" evidence="1">
    <location>
        <begin position="375"/>
        <end position="414"/>
    </location>
</feature>
<feature type="compositionally biased region" description="Pro residues" evidence="1">
    <location>
        <begin position="501"/>
        <end position="515"/>
    </location>
</feature>
<feature type="region of interest" description="Disordered" evidence="1">
    <location>
        <begin position="694"/>
        <end position="743"/>
    </location>
</feature>
<feature type="compositionally biased region" description="Basic and acidic residues" evidence="1">
    <location>
        <begin position="386"/>
        <end position="398"/>
    </location>
</feature>
<name>A0A0S4JG72_BODSA</name>
<feature type="compositionally biased region" description="Polar residues" evidence="1">
    <location>
        <begin position="874"/>
        <end position="886"/>
    </location>
</feature>
<feature type="region of interest" description="Disordered" evidence="1">
    <location>
        <begin position="1029"/>
        <end position="1051"/>
    </location>
</feature>
<feature type="region of interest" description="Disordered" evidence="1">
    <location>
        <begin position="1"/>
        <end position="21"/>
    </location>
</feature>
<dbReference type="EMBL" id="CYKH01001705">
    <property type="protein sequence ID" value="CUG89111.1"/>
    <property type="molecule type" value="Genomic_DNA"/>
</dbReference>
<feature type="compositionally biased region" description="Basic and acidic residues" evidence="1">
    <location>
        <begin position="714"/>
        <end position="724"/>
    </location>
</feature>
<gene>
    <name evidence="2" type="ORF">BSAL_19340</name>
</gene>
<feature type="region of interest" description="Disordered" evidence="1">
    <location>
        <begin position="654"/>
        <end position="673"/>
    </location>
</feature>
<feature type="compositionally biased region" description="Polar residues" evidence="1">
    <location>
        <begin position="575"/>
        <end position="585"/>
    </location>
</feature>
<evidence type="ECO:0000313" key="3">
    <source>
        <dbReference type="Proteomes" id="UP000051952"/>
    </source>
</evidence>
<evidence type="ECO:0000256" key="1">
    <source>
        <dbReference type="SAM" id="MobiDB-lite"/>
    </source>
</evidence>
<feature type="region of interest" description="Disordered" evidence="1">
    <location>
        <begin position="860"/>
        <end position="890"/>
    </location>
</feature>
<feature type="region of interest" description="Disordered" evidence="1">
    <location>
        <begin position="37"/>
        <end position="60"/>
    </location>
</feature>
<feature type="compositionally biased region" description="Basic and acidic residues" evidence="1">
    <location>
        <begin position="478"/>
        <end position="499"/>
    </location>
</feature>
<keyword evidence="3" id="KW-1185">Reference proteome</keyword>